<evidence type="ECO:0000256" key="2">
    <source>
        <dbReference type="ARBA" id="ARBA00022801"/>
    </source>
</evidence>
<dbReference type="InterPro" id="IPR036397">
    <property type="entry name" value="RNaseH_sf"/>
</dbReference>
<dbReference type="SMART" id="SM00479">
    <property type="entry name" value="EXOIII"/>
    <property type="match status" value="1"/>
</dbReference>
<dbReference type="RefSeq" id="WP_345640658.1">
    <property type="nucleotide sequence ID" value="NZ_BAABEP010000002.1"/>
</dbReference>
<dbReference type="InterPro" id="IPR012337">
    <property type="entry name" value="RNaseH-like_sf"/>
</dbReference>
<dbReference type="PANTHER" id="PTHR30231">
    <property type="entry name" value="DNA POLYMERASE III SUBUNIT EPSILON"/>
    <property type="match status" value="1"/>
</dbReference>
<feature type="domain" description="Exonuclease" evidence="4">
    <location>
        <begin position="12"/>
        <end position="187"/>
    </location>
</feature>
<evidence type="ECO:0000256" key="1">
    <source>
        <dbReference type="ARBA" id="ARBA00022722"/>
    </source>
</evidence>
<dbReference type="EMBL" id="BAABEP010000002">
    <property type="protein sequence ID" value="GAA3710976.1"/>
    <property type="molecule type" value="Genomic_DNA"/>
</dbReference>
<comment type="caution">
    <text evidence="5">The sequence shown here is derived from an EMBL/GenBank/DDBJ whole genome shotgun (WGS) entry which is preliminary data.</text>
</comment>
<accession>A0ABP7DY88</accession>
<sequence length="223" mass="24065">MALTDPDLLAQTFVGIDFETLNPAGRRPEPIEVAAVAGKLTEDGSWREDGRFKRLIRPPDGVHFTSFDTAQTGITAAMIQQAEPAAAALAALEALLAHPPYVLFAHNAPYEAGLIYDQEPSCPNLARLPMLDTVRLARTAYPELPRHRLDDVLSHLGMPPPAGRHRAMPDVAATCAVFARMVTDGARAGRWSTLADLLRVAGIEPKALRADTEAAAPQQDSLF</sequence>
<dbReference type="Proteomes" id="UP001499884">
    <property type="component" value="Unassembled WGS sequence"/>
</dbReference>
<keyword evidence="6" id="KW-1185">Reference proteome</keyword>
<dbReference type="PANTHER" id="PTHR30231:SF4">
    <property type="entry name" value="PROTEIN NEN2"/>
    <property type="match status" value="1"/>
</dbReference>
<dbReference type="Gene3D" id="3.30.420.10">
    <property type="entry name" value="Ribonuclease H-like superfamily/Ribonuclease H"/>
    <property type="match status" value="1"/>
</dbReference>
<dbReference type="Pfam" id="PF00929">
    <property type="entry name" value="RNase_T"/>
    <property type="match status" value="1"/>
</dbReference>
<evidence type="ECO:0000259" key="4">
    <source>
        <dbReference type="SMART" id="SM00479"/>
    </source>
</evidence>
<evidence type="ECO:0000256" key="3">
    <source>
        <dbReference type="ARBA" id="ARBA00022839"/>
    </source>
</evidence>
<dbReference type="CDD" id="cd06127">
    <property type="entry name" value="DEDDh"/>
    <property type="match status" value="1"/>
</dbReference>
<proteinExistence type="predicted"/>
<keyword evidence="3" id="KW-0269">Exonuclease</keyword>
<keyword evidence="2" id="KW-0378">Hydrolase</keyword>
<keyword evidence="1" id="KW-0540">Nuclease</keyword>
<gene>
    <name evidence="5" type="ORF">GCM10023082_06040</name>
</gene>
<organism evidence="5 6">
    <name type="scientific">Streptomyces tremellae</name>
    <dbReference type="NCBI Taxonomy" id="1124239"/>
    <lineage>
        <taxon>Bacteria</taxon>
        <taxon>Bacillati</taxon>
        <taxon>Actinomycetota</taxon>
        <taxon>Actinomycetes</taxon>
        <taxon>Kitasatosporales</taxon>
        <taxon>Streptomycetaceae</taxon>
        <taxon>Streptomyces</taxon>
    </lineage>
</organism>
<reference evidence="6" key="1">
    <citation type="journal article" date="2019" name="Int. J. Syst. Evol. Microbiol.">
        <title>The Global Catalogue of Microorganisms (GCM) 10K type strain sequencing project: providing services to taxonomists for standard genome sequencing and annotation.</title>
        <authorList>
            <consortium name="The Broad Institute Genomics Platform"/>
            <consortium name="The Broad Institute Genome Sequencing Center for Infectious Disease"/>
            <person name="Wu L."/>
            <person name="Ma J."/>
        </authorList>
    </citation>
    <scope>NUCLEOTIDE SEQUENCE [LARGE SCALE GENOMIC DNA]</scope>
    <source>
        <strain evidence="6">JCM 30846</strain>
    </source>
</reference>
<evidence type="ECO:0000313" key="5">
    <source>
        <dbReference type="EMBL" id="GAA3710976.1"/>
    </source>
</evidence>
<evidence type="ECO:0000313" key="6">
    <source>
        <dbReference type="Proteomes" id="UP001499884"/>
    </source>
</evidence>
<name>A0ABP7DY88_9ACTN</name>
<dbReference type="SUPFAM" id="SSF53098">
    <property type="entry name" value="Ribonuclease H-like"/>
    <property type="match status" value="1"/>
</dbReference>
<dbReference type="InterPro" id="IPR013520">
    <property type="entry name" value="Ribonucl_H"/>
</dbReference>
<protein>
    <recommendedName>
        <fullName evidence="4">Exonuclease domain-containing protein</fullName>
    </recommendedName>
</protein>